<evidence type="ECO:0000259" key="2">
    <source>
        <dbReference type="Pfam" id="PF20155"/>
    </source>
</evidence>
<dbReference type="eggNOG" id="COG1196">
    <property type="taxonomic scope" value="Bacteria"/>
</dbReference>
<dbReference type="eggNOG" id="COG5281">
    <property type="taxonomic scope" value="Bacteria"/>
</dbReference>
<proteinExistence type="predicted"/>
<dbReference type="HOGENOM" id="CLU_351916_0_0_5"/>
<evidence type="ECO:0000313" key="3">
    <source>
        <dbReference type="EMBL" id="EPE99536.1"/>
    </source>
</evidence>
<comment type="caution">
    <text evidence="3">The sequence shown here is derived from an EMBL/GenBank/DDBJ whole genome shotgun (WGS) entry which is preliminary data.</text>
</comment>
<dbReference type="Pfam" id="PF20155">
    <property type="entry name" value="TMP_3"/>
    <property type="match status" value="1"/>
</dbReference>
<gene>
    <name evidence="3" type="ORF">RGCCGE502_05115</name>
</gene>
<dbReference type="EMBL" id="AEYE02000005">
    <property type="protein sequence ID" value="EPE99536.1"/>
    <property type="molecule type" value="Genomic_DNA"/>
</dbReference>
<dbReference type="InterPro" id="IPR013491">
    <property type="entry name" value="Tape_meas_N"/>
</dbReference>
<accession>S3I2X6</accession>
<dbReference type="NCBIfam" id="TIGR02675">
    <property type="entry name" value="tape_meas_nterm"/>
    <property type="match status" value="1"/>
</dbReference>
<feature type="domain" description="Tape measure protein N-terminal" evidence="2">
    <location>
        <begin position="73"/>
        <end position="264"/>
    </location>
</feature>
<evidence type="ECO:0000313" key="4">
    <source>
        <dbReference type="Proteomes" id="UP000014411"/>
    </source>
</evidence>
<sequence length="742" mass="77697">MAATDLERLVVQLSADITKYERAINRAASVGNKQFAAIEKRAVAMNKNLASSFAALGAKVGVALAGAFTLKGFSDLQDSYIKIQNALKATGLQGEQLTGVYDQLYASAQKNAAPIDALATLYSRVAINQKELGVTSQQVVGLTDTVAKALKAQGSSATEAQGALLQLSQALGGGKIQAEEFGSLIDGAPVLLRAAAAGIKQAGGSVAELTKLVKSGQLSSKAFFDGIQAGAPVIDEMLAGSTDTAAQSITLLENSLTNAAGRFGEATGASDVFKGAVSRMVAYLDTVSFDGFIQAINNVATALDTAATKFSSFIQRANEATGLTPQVINDLSKFGPSTDKEIYEYLYKGGKEREKALANAKDQLGVQQQIKALETNPVGNSEVLRDLKQQREAILAARQDASATGTSLNRKPVQGPLNFQGPVKPAVAIAPVDITQSQYAVPAGGSGSKSKKARLDDYQRETQQLREHTTALNAETEAQSKLNPVIDDYGFAVAKARAQQDLLNAAQSAGKAVTPELSAEIDKLSTAYANAEVAANQLAESQDKIRERAAEIQDLNKEVFRGIVDGFVEGKDAAEVFSDALSKVGSKILDLAFDDFFGTGGKAGTGGSGTNILSGFFKLLGFAAGGYTGAGGKYDPAGIVHKGEFVIPKNVVDKVGVGNLEKLLGGYADGGFVGKAPTLPSISSLSSAPAMSINYAPVYDNRGVDNERLARLEQLQEKDRREFSSKAISAVQKARKSNVKGL</sequence>
<evidence type="ECO:0000256" key="1">
    <source>
        <dbReference type="SAM" id="Coils"/>
    </source>
</evidence>
<dbReference type="AlphaFoldDB" id="S3I2X6"/>
<keyword evidence="4" id="KW-1185">Reference proteome</keyword>
<name>S3I2X6_9HYPH</name>
<organism evidence="3 4">
    <name type="scientific">Rhizobium grahamii CCGE 502</name>
    <dbReference type="NCBI Taxonomy" id="990285"/>
    <lineage>
        <taxon>Bacteria</taxon>
        <taxon>Pseudomonadati</taxon>
        <taxon>Pseudomonadota</taxon>
        <taxon>Alphaproteobacteria</taxon>
        <taxon>Hyphomicrobiales</taxon>
        <taxon>Rhizobiaceae</taxon>
        <taxon>Rhizobium/Agrobacterium group</taxon>
        <taxon>Rhizobium</taxon>
    </lineage>
</organism>
<dbReference type="STRING" id="990285.RGCCGE502_05115"/>
<protein>
    <submittedName>
        <fullName evidence="3">Phage tape measure protein</fullName>
    </submittedName>
</protein>
<dbReference type="RefSeq" id="WP_016553096.1">
    <property type="nucleotide sequence ID" value="NZ_AEYE02000005.1"/>
</dbReference>
<dbReference type="Proteomes" id="UP000014411">
    <property type="component" value="Unassembled WGS sequence"/>
</dbReference>
<keyword evidence="1" id="KW-0175">Coiled coil</keyword>
<feature type="coiled-coil region" evidence="1">
    <location>
        <begin position="448"/>
        <end position="475"/>
    </location>
</feature>
<reference evidence="3 4" key="1">
    <citation type="journal article" date="2012" name="J. Bacteriol.">
        <title>Genome sequence of Rhizobium grahamii CCGE502, a broad-host-range symbiont with low nodulation competitiveness in Phaseolus vulgaris.</title>
        <authorList>
            <person name="Althabegoiti M.J."/>
            <person name="Lozano L."/>
            <person name="Torres-Tejerizo G."/>
            <person name="Ormeno-Orrillo E."/>
            <person name="Rogel M.A."/>
            <person name="Gonzalez V."/>
            <person name="Martinez-Romero E."/>
        </authorList>
    </citation>
    <scope>NUCLEOTIDE SEQUENCE [LARGE SCALE GENOMIC DNA]</scope>
    <source>
        <strain evidence="3 4">CCGE 502</strain>
    </source>
</reference>